<dbReference type="OrthoDB" id="4118642at2759"/>
<evidence type="ECO:0000313" key="1">
    <source>
        <dbReference type="EMBL" id="KIW87254.1"/>
    </source>
</evidence>
<proteinExistence type="predicted"/>
<keyword evidence="2" id="KW-1185">Reference proteome</keyword>
<dbReference type="RefSeq" id="XP_016613923.1">
    <property type="nucleotide sequence ID" value="XM_016769864.1"/>
</dbReference>
<reference evidence="1" key="1">
    <citation type="submission" date="2015-01" db="EMBL/GenBank/DDBJ databases">
        <title>The Genome Sequence of Cladophialophora bantiana CBS 173.52.</title>
        <authorList>
            <consortium name="The Broad Institute Genomics Platform"/>
            <person name="Cuomo C."/>
            <person name="de Hoog S."/>
            <person name="Gorbushina A."/>
            <person name="Stielow B."/>
            <person name="Teixiera M."/>
            <person name="Abouelleil A."/>
            <person name="Chapman S.B."/>
            <person name="Priest M."/>
            <person name="Young S.K."/>
            <person name="Wortman J."/>
            <person name="Nusbaum C."/>
            <person name="Birren B."/>
        </authorList>
    </citation>
    <scope>NUCLEOTIDE SEQUENCE [LARGE SCALE GENOMIC DNA]</scope>
    <source>
        <strain evidence="1">CBS 173.52</strain>
    </source>
</reference>
<accession>A0A0D2HS95</accession>
<dbReference type="VEuPathDB" id="FungiDB:Z519_12157"/>
<gene>
    <name evidence="1" type="ORF">Z519_12157</name>
</gene>
<organism evidence="1 2">
    <name type="scientific">Cladophialophora bantiana (strain ATCC 10958 / CBS 173.52 / CDC B-1940 / NIH 8579)</name>
    <name type="common">Xylohypha bantiana</name>
    <dbReference type="NCBI Taxonomy" id="1442370"/>
    <lineage>
        <taxon>Eukaryota</taxon>
        <taxon>Fungi</taxon>
        <taxon>Dikarya</taxon>
        <taxon>Ascomycota</taxon>
        <taxon>Pezizomycotina</taxon>
        <taxon>Eurotiomycetes</taxon>
        <taxon>Chaetothyriomycetidae</taxon>
        <taxon>Chaetothyriales</taxon>
        <taxon>Herpotrichiellaceae</taxon>
        <taxon>Cladophialophora</taxon>
    </lineage>
</organism>
<evidence type="ECO:0000313" key="2">
    <source>
        <dbReference type="Proteomes" id="UP000053789"/>
    </source>
</evidence>
<protein>
    <submittedName>
        <fullName evidence="1">Uncharacterized protein</fullName>
    </submittedName>
</protein>
<sequence length="90" mass="10472">MKQASETGTVWYTLALRSPMELVRVFYDHIQPILADGHEDNDEFYTVMVDNWTAKAVPFINKELADKEDYDRRLRQAFEDEAGESVENSL</sequence>
<name>A0A0D2HS95_CLAB1</name>
<dbReference type="EMBL" id="KN847005">
    <property type="protein sequence ID" value="KIW87254.1"/>
    <property type="molecule type" value="Genomic_DNA"/>
</dbReference>
<dbReference type="HOGENOM" id="CLU_2440657_0_0_1"/>
<dbReference type="GeneID" id="27705085"/>
<dbReference type="AlphaFoldDB" id="A0A0D2HS95"/>
<dbReference type="Proteomes" id="UP000053789">
    <property type="component" value="Unassembled WGS sequence"/>
</dbReference>